<evidence type="ECO:0000313" key="20">
    <source>
        <dbReference type="EnsemblPlants" id="TraesCS2B02G030200.1"/>
    </source>
</evidence>
<evidence type="ECO:0000256" key="8">
    <source>
        <dbReference type="ARBA" id="ARBA00022737"/>
    </source>
</evidence>
<name>A0A3B6BXB9_WHEAT</name>
<dbReference type="InterPro" id="IPR055414">
    <property type="entry name" value="LRR_R13L4/SHOC2-like"/>
</dbReference>
<evidence type="ECO:0000256" key="5">
    <source>
        <dbReference type="ARBA" id="ARBA00022614"/>
    </source>
</evidence>
<accession>A0A3B6BXB9</accession>
<dbReference type="InterPro" id="IPR058922">
    <property type="entry name" value="WHD_DRP"/>
</dbReference>
<dbReference type="Gramene" id="TraesSTA2B03G00827490.1">
    <property type="protein sequence ID" value="TraesSTA2B03G00827490.1"/>
    <property type="gene ID" value="TraesSTA2B03G00827490"/>
</dbReference>
<dbReference type="InterPro" id="IPR032675">
    <property type="entry name" value="LRR_dom_sf"/>
</dbReference>
<dbReference type="PANTHER" id="PTHR45707:SF46">
    <property type="entry name" value="PROTEIN KINASE DOMAIN-CONTAINING PROTEIN"/>
    <property type="match status" value="1"/>
</dbReference>
<evidence type="ECO:0000256" key="11">
    <source>
        <dbReference type="ARBA" id="ARBA00022821"/>
    </source>
</evidence>
<dbReference type="SMR" id="A0A3B6BXB9"/>
<keyword evidence="15" id="KW-0472">Membrane</keyword>
<evidence type="ECO:0000256" key="3">
    <source>
        <dbReference type="ARBA" id="ARBA00012513"/>
    </source>
</evidence>
<evidence type="ECO:0000256" key="6">
    <source>
        <dbReference type="ARBA" id="ARBA00022679"/>
    </source>
</evidence>
<dbReference type="FunFam" id="1.10.510.10:FF:001023">
    <property type="entry name" value="Os07g0541700 protein"/>
    <property type="match status" value="1"/>
</dbReference>
<evidence type="ECO:0000259" key="19">
    <source>
        <dbReference type="PROSITE" id="PS50011"/>
    </source>
</evidence>
<dbReference type="GO" id="GO:0005886">
    <property type="term" value="C:plasma membrane"/>
    <property type="evidence" value="ECO:0007669"/>
    <property type="project" value="UniProtKB-SubCell"/>
</dbReference>
<evidence type="ECO:0000256" key="10">
    <source>
        <dbReference type="ARBA" id="ARBA00022777"/>
    </source>
</evidence>
<evidence type="ECO:0000256" key="14">
    <source>
        <dbReference type="ARBA" id="ARBA00023054"/>
    </source>
</evidence>
<comment type="similarity">
    <text evidence="2">Belongs to the disease resistance NB-LRR family.</text>
</comment>
<keyword evidence="6" id="KW-0808">Transferase</keyword>
<keyword evidence="7" id="KW-0812">Transmembrane</keyword>
<comment type="catalytic activity">
    <reaction evidence="17">
        <text>L-seryl-[protein] + ATP = O-phospho-L-seryl-[protein] + ADP + H(+)</text>
        <dbReference type="Rhea" id="RHEA:17989"/>
        <dbReference type="Rhea" id="RHEA-COMP:9863"/>
        <dbReference type="Rhea" id="RHEA-COMP:11604"/>
        <dbReference type="ChEBI" id="CHEBI:15378"/>
        <dbReference type="ChEBI" id="CHEBI:29999"/>
        <dbReference type="ChEBI" id="CHEBI:30616"/>
        <dbReference type="ChEBI" id="CHEBI:83421"/>
        <dbReference type="ChEBI" id="CHEBI:456216"/>
        <dbReference type="EC" id="2.7.11.1"/>
    </reaction>
</comment>
<sequence>MASKLQHMSVIPREFTLQYLEQITDNFSEGHIIGRGEHGVVYKGVLDNGEEIALKKLYHMPELDDTQFRNELNNLVRARHQNIIRLIGYCCNIGHKRVKHDDEYTSAVVEERFLCFEYLQGGSLDKYISDESCALDWLTCFKIIKGVCEGLNYLHNGTNDHIFHLDLKPSNILLDKNMMPKIGDFGYSRLFPSAQTYVTTEATEQTRGYKPPEYINKGETTSKFDIFSLGVIIIEIIARFIGYSRRSDMPFQDLFDFVHLNWKNKLVAMTSCDTSRQVRVCLEMALRCSEDDQMKRPPIAEIVKELNKLNTAESSFTGEAEMEDRGSEWLHAAMELPVSASLGPIGSLFRKLHSFKATKEILPAGVNEGEIHSLKKELKELCISLMGLSEANDTSLTAKYWMKEVREVCYDTENYFDKLIMQPSNGSNVRWIHKLLKRRPQIAIDFSTLVARVADARERRGRLVKWNTNNENIEQESGQACTTPAVASSSTLSLQTPVLVACVRRPELTLKLSVPAAAHMDNLVNLLAFDDQKQKRLKVVSIFGFAGVGKTTVTRTLYRKFGGKFDCRAFLRMSRQPDIRRLLTSMLSQIKAPPAHAYADVQVLVANIRTHLEHKRYFLIIDELWTPSVWNTIRRAFPDGNCCSRVITTTQNEDAALACCSYQSKYIFEMTSVSGYQSAELSSTGVSDSGCASRQDFEELSYGVIMTSGGLPLASVNTGSITEPNLVKEQWEQIQDSLSSTLSANPTCEVIEEVLNLIYNSLPRHLKTCLLYLNMYPEGYTIWKYVLVGQWIAEGFIGVTRRKKGFVGAVKQQDKEEDEVEEQVSVAQGYFIELARRGMIQAVDTNDEGEVLSCTVHHMVLDLIRRKSMEDNFVTTVDKFPSALVLPDMVRRLSIQFGDAKAAKIPENMFLSQVLSLLYFGSFECAPSTGDYVFLQVLNLHIWADQEKTFDLTTISKLCWLKHFKVECNTTVNLPAKVQMLQNLGTLEVDAPLSVVPSDIFALKSLLHLCLPSQVTLPDGIVHMTSLRRLGDFSLNTNSTDNVLGLGKLINLWDLRLTCSTVKPGGLIGNMKHFGSILGDFEQLKSLIIDSETPNVGISCDCLSSVSCGPVLLERVEFPRNFIFPSLPKWFGDLEKLCILKVTVRETSTEDINILKGLNALTSLSIYVSITPKARIVFDKEGFTVLKYFKFTSAALCLTFDLGAMPKIKRLKLRFDANKFEQSDIRQASIDNLLGLKEVSAKIGILGTIESGTKVALLMAIFGTHPSRPIINVQSVDRTFGGKSNVRLSTMLFDTRSIVAPDISSPMQILGEVTENETKTESTLEATFSKLEGEHIITLEISEEVSDEHHGIQVKDS</sequence>
<dbReference type="Gene3D" id="3.80.10.10">
    <property type="entry name" value="Ribonuclease Inhibitor"/>
    <property type="match status" value="1"/>
</dbReference>
<evidence type="ECO:0000256" key="13">
    <source>
        <dbReference type="ARBA" id="ARBA00022989"/>
    </source>
</evidence>
<dbReference type="GO" id="GO:0009626">
    <property type="term" value="P:plant-type hypersensitive response"/>
    <property type="evidence" value="ECO:0007669"/>
    <property type="project" value="UniProtKB-ARBA"/>
</dbReference>
<evidence type="ECO:0000256" key="2">
    <source>
        <dbReference type="ARBA" id="ARBA00008894"/>
    </source>
</evidence>
<evidence type="ECO:0000256" key="9">
    <source>
        <dbReference type="ARBA" id="ARBA00022741"/>
    </source>
</evidence>
<evidence type="ECO:0000256" key="1">
    <source>
        <dbReference type="ARBA" id="ARBA00004162"/>
    </source>
</evidence>
<feature type="domain" description="Protein kinase" evidence="19">
    <location>
        <begin position="27"/>
        <end position="316"/>
    </location>
</feature>
<evidence type="ECO:0000256" key="12">
    <source>
        <dbReference type="ARBA" id="ARBA00022840"/>
    </source>
</evidence>
<dbReference type="Gramene" id="TraesJUL2B03G00832470.1">
    <property type="protein sequence ID" value="TraesJUL2B03G00832470.1"/>
    <property type="gene ID" value="TraesJUL2B03G00832470"/>
</dbReference>
<dbReference type="SUPFAM" id="SSF56112">
    <property type="entry name" value="Protein kinase-like (PK-like)"/>
    <property type="match status" value="1"/>
</dbReference>
<dbReference type="SMART" id="SM00220">
    <property type="entry name" value="S_TKc"/>
    <property type="match status" value="1"/>
</dbReference>
<reference evidence="20" key="1">
    <citation type="submission" date="2018-08" db="EMBL/GenBank/DDBJ databases">
        <authorList>
            <person name="Rossello M."/>
        </authorList>
    </citation>
    <scope>NUCLEOTIDE SEQUENCE [LARGE SCALE GENOMIC DNA]</scope>
    <source>
        <strain evidence="20">cv. Chinese Spring</strain>
    </source>
</reference>
<dbReference type="Pfam" id="PF23598">
    <property type="entry name" value="LRR_14"/>
    <property type="match status" value="1"/>
</dbReference>
<comment type="subcellular location">
    <subcellularLocation>
        <location evidence="1">Cell membrane</location>
        <topology evidence="1">Single-pass membrane protein</topology>
    </subcellularLocation>
</comment>
<dbReference type="InterPro" id="IPR000719">
    <property type="entry name" value="Prot_kinase_dom"/>
</dbReference>
<dbReference type="Gene3D" id="1.20.5.4130">
    <property type="match status" value="1"/>
</dbReference>
<dbReference type="Pfam" id="PF00931">
    <property type="entry name" value="NB-ARC"/>
    <property type="match status" value="1"/>
</dbReference>
<dbReference type="Gene3D" id="1.10.10.10">
    <property type="entry name" value="Winged helix-like DNA-binding domain superfamily/Winged helix DNA-binding domain"/>
    <property type="match status" value="1"/>
</dbReference>
<dbReference type="InterPro" id="IPR017441">
    <property type="entry name" value="Protein_kinase_ATP_BS"/>
</dbReference>
<evidence type="ECO:0000256" key="4">
    <source>
        <dbReference type="ARBA" id="ARBA00022527"/>
    </source>
</evidence>
<dbReference type="Gramene" id="TraesCS2B02G030200.1">
    <property type="protein sequence ID" value="TraesCS2B02G030200.1"/>
    <property type="gene ID" value="TraesCS2B02G030200"/>
</dbReference>
<dbReference type="GO" id="GO:0042742">
    <property type="term" value="P:defense response to bacterium"/>
    <property type="evidence" value="ECO:0007669"/>
    <property type="project" value="UniProtKB-ARBA"/>
</dbReference>
<dbReference type="OrthoDB" id="690487at2759"/>
<dbReference type="PANTHER" id="PTHR45707">
    <property type="entry name" value="C2 CALCIUM/LIPID-BINDING PLANT PHOSPHORIBOSYLTRANSFERASE FAMILY PROTEIN"/>
    <property type="match status" value="1"/>
</dbReference>
<evidence type="ECO:0000256" key="17">
    <source>
        <dbReference type="ARBA" id="ARBA00048679"/>
    </source>
</evidence>
<dbReference type="InterPro" id="IPR002182">
    <property type="entry name" value="NB-ARC"/>
</dbReference>
<dbReference type="InterPro" id="IPR041118">
    <property type="entry name" value="Rx_N"/>
</dbReference>
<dbReference type="GO" id="GO:0004674">
    <property type="term" value="F:protein serine/threonine kinase activity"/>
    <property type="evidence" value="ECO:0007669"/>
    <property type="project" value="UniProtKB-KW"/>
</dbReference>
<dbReference type="InterPro" id="IPR011009">
    <property type="entry name" value="Kinase-like_dom_sf"/>
</dbReference>
<dbReference type="SUPFAM" id="SSF52540">
    <property type="entry name" value="P-loop containing nucleoside triphosphate hydrolases"/>
    <property type="match status" value="1"/>
</dbReference>
<evidence type="ECO:0000313" key="21">
    <source>
        <dbReference type="Proteomes" id="UP000019116"/>
    </source>
</evidence>
<keyword evidence="14" id="KW-0175">Coiled coil</keyword>
<keyword evidence="21" id="KW-1185">Reference proteome</keyword>
<dbReference type="InterPro" id="IPR027417">
    <property type="entry name" value="P-loop_NTPase"/>
</dbReference>
<keyword evidence="12 18" id="KW-0067">ATP-binding</keyword>
<keyword evidence="9 18" id="KW-0547">Nucleotide-binding</keyword>
<evidence type="ECO:0000256" key="15">
    <source>
        <dbReference type="ARBA" id="ARBA00023136"/>
    </source>
</evidence>
<evidence type="ECO:0000256" key="7">
    <source>
        <dbReference type="ARBA" id="ARBA00022692"/>
    </source>
</evidence>
<dbReference type="EC" id="2.7.11.1" evidence="3"/>
<dbReference type="FunFam" id="1.10.10.10:FF:000322">
    <property type="entry name" value="Probable disease resistance protein At1g63360"/>
    <property type="match status" value="1"/>
</dbReference>
<keyword evidence="11" id="KW-0611">Plant defense</keyword>
<comment type="catalytic activity">
    <reaction evidence="16">
        <text>L-threonyl-[protein] + ATP = O-phospho-L-threonyl-[protein] + ADP + H(+)</text>
        <dbReference type="Rhea" id="RHEA:46608"/>
        <dbReference type="Rhea" id="RHEA-COMP:11060"/>
        <dbReference type="Rhea" id="RHEA-COMP:11605"/>
        <dbReference type="ChEBI" id="CHEBI:15378"/>
        <dbReference type="ChEBI" id="CHEBI:30013"/>
        <dbReference type="ChEBI" id="CHEBI:30616"/>
        <dbReference type="ChEBI" id="CHEBI:61977"/>
        <dbReference type="ChEBI" id="CHEBI:456216"/>
        <dbReference type="EC" id="2.7.11.1"/>
    </reaction>
</comment>
<dbReference type="PROSITE" id="PS00108">
    <property type="entry name" value="PROTEIN_KINASE_ST"/>
    <property type="match status" value="1"/>
</dbReference>
<dbReference type="PRINTS" id="PR00364">
    <property type="entry name" value="DISEASERSIST"/>
</dbReference>
<proteinExistence type="inferred from homology"/>
<organism evidence="20">
    <name type="scientific">Triticum aestivum</name>
    <name type="common">Wheat</name>
    <dbReference type="NCBI Taxonomy" id="4565"/>
    <lineage>
        <taxon>Eukaryota</taxon>
        <taxon>Viridiplantae</taxon>
        <taxon>Streptophyta</taxon>
        <taxon>Embryophyta</taxon>
        <taxon>Tracheophyta</taxon>
        <taxon>Spermatophyta</taxon>
        <taxon>Magnoliopsida</taxon>
        <taxon>Liliopsida</taxon>
        <taxon>Poales</taxon>
        <taxon>Poaceae</taxon>
        <taxon>BOP clade</taxon>
        <taxon>Pooideae</taxon>
        <taxon>Triticodae</taxon>
        <taxon>Triticeae</taxon>
        <taxon>Triticinae</taxon>
        <taxon>Triticum</taxon>
    </lineage>
</organism>
<dbReference type="Gene3D" id="3.30.200.20">
    <property type="entry name" value="Phosphorylase Kinase, domain 1"/>
    <property type="match status" value="1"/>
</dbReference>
<dbReference type="Proteomes" id="UP000019116">
    <property type="component" value="Chromosome 2B"/>
</dbReference>
<keyword evidence="4" id="KW-0723">Serine/threonine-protein kinase</keyword>
<dbReference type="Pfam" id="PF23559">
    <property type="entry name" value="WHD_DRP"/>
    <property type="match status" value="1"/>
</dbReference>
<dbReference type="PROSITE" id="PS50011">
    <property type="entry name" value="PROTEIN_KINASE_DOM"/>
    <property type="match status" value="1"/>
</dbReference>
<dbReference type="Gene3D" id="3.40.50.300">
    <property type="entry name" value="P-loop containing nucleotide triphosphate hydrolases"/>
    <property type="match status" value="1"/>
</dbReference>
<keyword evidence="5" id="KW-0433">Leucine-rich repeat</keyword>
<feature type="binding site" evidence="18">
    <location>
        <position position="55"/>
    </location>
    <ligand>
        <name>ATP</name>
        <dbReference type="ChEBI" id="CHEBI:30616"/>
    </ligand>
</feature>
<keyword evidence="10" id="KW-0418">Kinase</keyword>
<protein>
    <recommendedName>
        <fullName evidence="3">non-specific serine/threonine protein kinase</fullName>
        <ecNumber evidence="3">2.7.11.1</ecNumber>
    </recommendedName>
</protein>
<dbReference type="GO" id="GO:0005524">
    <property type="term" value="F:ATP binding"/>
    <property type="evidence" value="ECO:0007669"/>
    <property type="project" value="UniProtKB-UniRule"/>
</dbReference>
<dbReference type="SUPFAM" id="SSF52058">
    <property type="entry name" value="L domain-like"/>
    <property type="match status" value="1"/>
</dbReference>
<dbReference type="InterPro" id="IPR036388">
    <property type="entry name" value="WH-like_DNA-bd_sf"/>
</dbReference>
<dbReference type="PROSITE" id="PS00107">
    <property type="entry name" value="PROTEIN_KINASE_ATP"/>
    <property type="match status" value="1"/>
</dbReference>
<dbReference type="Gene3D" id="1.10.510.10">
    <property type="entry name" value="Transferase(Phosphotransferase) domain 1"/>
    <property type="match status" value="1"/>
</dbReference>
<dbReference type="GO" id="GO:0002758">
    <property type="term" value="P:innate immune response-activating signaling pathway"/>
    <property type="evidence" value="ECO:0007669"/>
    <property type="project" value="UniProtKB-ARBA"/>
</dbReference>
<keyword evidence="8" id="KW-0677">Repeat</keyword>
<keyword evidence="13" id="KW-1133">Transmembrane helix</keyword>
<dbReference type="FunFam" id="3.30.200.20:FF:000465">
    <property type="entry name" value="Cysteine-rich receptor-like protein kinase 6"/>
    <property type="match status" value="1"/>
</dbReference>
<dbReference type="Gramene" id="TraesCS2B03G0062000.1">
    <property type="protein sequence ID" value="TraesCS2B03G0062000.1.CDS"/>
    <property type="gene ID" value="TraesCS2B03G0062000"/>
</dbReference>
<evidence type="ECO:0000256" key="18">
    <source>
        <dbReference type="PROSITE-ProRule" id="PRU10141"/>
    </source>
</evidence>
<evidence type="ECO:0000256" key="16">
    <source>
        <dbReference type="ARBA" id="ARBA00047899"/>
    </source>
</evidence>
<dbReference type="GO" id="GO:0043531">
    <property type="term" value="F:ADP binding"/>
    <property type="evidence" value="ECO:0007669"/>
    <property type="project" value="InterPro"/>
</dbReference>
<reference evidence="20" key="2">
    <citation type="submission" date="2018-10" db="UniProtKB">
        <authorList>
            <consortium name="EnsemblPlants"/>
        </authorList>
    </citation>
    <scope>IDENTIFICATION</scope>
</reference>
<dbReference type="Pfam" id="PF18052">
    <property type="entry name" value="Rx_N"/>
    <property type="match status" value="1"/>
</dbReference>
<dbReference type="Pfam" id="PF00069">
    <property type="entry name" value="Pkinase"/>
    <property type="match status" value="1"/>
</dbReference>
<dbReference type="EnsemblPlants" id="TraesCS2B02G030200.1">
    <property type="protein sequence ID" value="TraesCS2B02G030200.1"/>
    <property type="gene ID" value="TraesCS2B02G030200"/>
</dbReference>
<dbReference type="InterPro" id="IPR008271">
    <property type="entry name" value="Ser/Thr_kinase_AS"/>
</dbReference>